<dbReference type="GO" id="GO:0016887">
    <property type="term" value="F:ATP hydrolysis activity"/>
    <property type="evidence" value="ECO:0007669"/>
    <property type="project" value="InterPro"/>
</dbReference>
<dbReference type="InterPro" id="IPR025723">
    <property type="entry name" value="ArsA/GET3_ATPase-like"/>
</dbReference>
<evidence type="ECO:0000256" key="2">
    <source>
        <dbReference type="ARBA" id="ARBA00022741"/>
    </source>
</evidence>
<dbReference type="EMBL" id="MAYW01000015">
    <property type="protein sequence ID" value="ODS33976.1"/>
    <property type="molecule type" value="Genomic_DNA"/>
</dbReference>
<name>A0A1E3XEB7_9BACT</name>
<dbReference type="FunFam" id="3.40.50.300:FF:001801">
    <property type="entry name" value="Putative arsenical pump-driving ATPase"/>
    <property type="match status" value="1"/>
</dbReference>
<dbReference type="InterPro" id="IPR027417">
    <property type="entry name" value="P-loop_NTPase"/>
</dbReference>
<accession>A0A1E3XEB7</accession>
<keyword evidence="5" id="KW-1278">Translocase</keyword>
<keyword evidence="2" id="KW-0547">Nucleotide-binding</keyword>
<evidence type="ECO:0000256" key="3">
    <source>
        <dbReference type="ARBA" id="ARBA00022840"/>
    </source>
</evidence>
<evidence type="ECO:0000313" key="11">
    <source>
        <dbReference type="EMBL" id="ODS33976.1"/>
    </source>
</evidence>
<dbReference type="InterPro" id="IPR016300">
    <property type="entry name" value="ATPase_ArsA/GET3"/>
</dbReference>
<dbReference type="NCBIfam" id="TIGR00345">
    <property type="entry name" value="GET3_arsA_TRC40"/>
    <property type="match status" value="1"/>
</dbReference>
<dbReference type="PATRIC" id="fig|1872076.5.peg.987"/>
<dbReference type="Proteomes" id="UP000094056">
    <property type="component" value="Unassembled WGS sequence"/>
</dbReference>
<proteinExistence type="inferred from homology"/>
<evidence type="ECO:0000259" key="9">
    <source>
        <dbReference type="Pfam" id="PF02374"/>
    </source>
</evidence>
<evidence type="ECO:0000256" key="5">
    <source>
        <dbReference type="ARBA" id="ARBA00022967"/>
    </source>
</evidence>
<dbReference type="GO" id="GO:0015446">
    <property type="term" value="F:ATPase-coupled arsenite transmembrane transporter activity"/>
    <property type="evidence" value="ECO:0007669"/>
    <property type="project" value="UniProtKB-EC"/>
</dbReference>
<comment type="catalytic activity">
    <reaction evidence="6">
        <text>arsenite(in) + ATP + H2O = arsenite(out) + ADP + phosphate + H(+)</text>
        <dbReference type="Rhea" id="RHEA:11348"/>
        <dbReference type="ChEBI" id="CHEBI:15377"/>
        <dbReference type="ChEBI" id="CHEBI:15378"/>
        <dbReference type="ChEBI" id="CHEBI:29242"/>
        <dbReference type="ChEBI" id="CHEBI:30616"/>
        <dbReference type="ChEBI" id="CHEBI:43474"/>
        <dbReference type="ChEBI" id="CHEBI:456216"/>
        <dbReference type="EC" id="7.3.2.7"/>
    </reaction>
</comment>
<reference evidence="11 12" key="1">
    <citation type="submission" date="2016-07" db="EMBL/GenBank/DDBJ databases">
        <title>Draft genome of Scalindua rubra, obtained from a brine-seawater interface in the Red Sea, sheds light on salt adaptation in anammox bacteria.</title>
        <authorList>
            <person name="Speth D.R."/>
            <person name="Lagkouvardos I."/>
            <person name="Wang Y."/>
            <person name="Qian P.-Y."/>
            <person name="Dutilh B.E."/>
            <person name="Jetten M.S."/>
        </authorList>
    </citation>
    <scope>NUCLEOTIDE SEQUENCE [LARGE SCALE GENOMIC DNA]</scope>
    <source>
        <strain evidence="11">BSI-1</strain>
    </source>
</reference>
<evidence type="ECO:0000256" key="6">
    <source>
        <dbReference type="ARBA" id="ARBA00052296"/>
    </source>
</evidence>
<dbReference type="Gene3D" id="2.60.40.790">
    <property type="match status" value="1"/>
</dbReference>
<evidence type="ECO:0000256" key="7">
    <source>
        <dbReference type="ARBA" id="ARBA00059736"/>
    </source>
</evidence>
<dbReference type="PANTHER" id="PTHR10803">
    <property type="entry name" value="ARSENICAL PUMP-DRIVING ATPASE ARSENITE-TRANSLOCATING ATPASE"/>
    <property type="match status" value="1"/>
</dbReference>
<feature type="domain" description="ArsA/GET3 Anion-transporting ATPase-like" evidence="9">
    <location>
        <begin position="1"/>
        <end position="303"/>
    </location>
</feature>
<dbReference type="CDD" id="cd02035">
    <property type="entry name" value="ArsA"/>
    <property type="match status" value="1"/>
</dbReference>
<dbReference type="GO" id="GO:0005524">
    <property type="term" value="F:ATP binding"/>
    <property type="evidence" value="ECO:0007669"/>
    <property type="project" value="UniProtKB-KW"/>
</dbReference>
<evidence type="ECO:0000259" key="10">
    <source>
        <dbReference type="Pfam" id="PF17886"/>
    </source>
</evidence>
<gene>
    <name evidence="11" type="ORF">SCARUB_00847</name>
</gene>
<comment type="caution">
    <text evidence="11">The sequence shown here is derived from an EMBL/GenBank/DDBJ whole genome shotgun (WGS) entry which is preliminary data.</text>
</comment>
<dbReference type="SUPFAM" id="SSF49764">
    <property type="entry name" value="HSP20-like chaperones"/>
    <property type="match status" value="1"/>
</dbReference>
<comment type="similarity">
    <text evidence="1">Belongs to the arsA ATPase family.</text>
</comment>
<dbReference type="AlphaFoldDB" id="A0A1E3XEB7"/>
<dbReference type="Gene3D" id="3.40.50.300">
    <property type="entry name" value="P-loop containing nucleotide triphosphate hydrolases"/>
    <property type="match status" value="1"/>
</dbReference>
<dbReference type="PANTHER" id="PTHR10803:SF3">
    <property type="entry name" value="ATPASE GET3"/>
    <property type="match status" value="1"/>
</dbReference>
<dbReference type="CDD" id="cd00298">
    <property type="entry name" value="ACD_sHsps_p23-like"/>
    <property type="match status" value="1"/>
</dbReference>
<keyword evidence="3" id="KW-0067">ATP-binding</keyword>
<sequence>MRIILFTGKGGVGKTSISAATAVKCAELGYKTLVTSTDPAHSLSDSFDMEIGYEIKELGNNLYGLEIDVQEELMKNWGTIQNFIKQNLVKAGGFSDIIAEELAIFPGMEELFSLLKIKTYYDQDEFDVALIDCAPTGGTVRMLSFPDILQWYMEKIFHVEKKLMKMVKPFVNPLVKIELPGDDVYGNIEDMYKKLDGLNEVLSDEKKTSVRLVMNPEKMVIKESQRAYAYLNLFNFPVDAVIVNKIFPKSAEGEYLSKWYHIQQKHLQEIKCAFSPLKILKVGFKNTEVVGFDLLRKMANELYNENDPTKIFYDKKPIEIYQRDGMNRISIHMPFTKKEDIDMWVKGGELIVKIENFKRNIILPRAFKSLDITDAKFEGERLNVTFGGNRNDSKEN</sequence>
<feature type="domain" description="ArsA HSP20-like" evidence="10">
    <location>
        <begin position="328"/>
        <end position="386"/>
    </location>
</feature>
<dbReference type="Pfam" id="PF02374">
    <property type="entry name" value="ArsA_ATPase"/>
    <property type="match status" value="1"/>
</dbReference>
<comment type="function">
    <text evidence="7">Anion-transporting ATPase. Catalyzes the extrusion of arsenite.</text>
</comment>
<dbReference type="EC" id="7.3.2.7" evidence="8"/>
<protein>
    <recommendedName>
        <fullName evidence="8">arsenite-transporting ATPase</fullName>
        <ecNumber evidence="8">7.3.2.7</ecNumber>
    </recommendedName>
</protein>
<evidence type="ECO:0000313" key="12">
    <source>
        <dbReference type="Proteomes" id="UP000094056"/>
    </source>
</evidence>
<dbReference type="SUPFAM" id="SSF52540">
    <property type="entry name" value="P-loop containing nucleoside triphosphate hydrolases"/>
    <property type="match status" value="1"/>
</dbReference>
<evidence type="ECO:0000256" key="1">
    <source>
        <dbReference type="ARBA" id="ARBA00011040"/>
    </source>
</evidence>
<organism evidence="11 12">
    <name type="scientific">Candidatus Scalindua rubra</name>
    <dbReference type="NCBI Taxonomy" id="1872076"/>
    <lineage>
        <taxon>Bacteria</taxon>
        <taxon>Pseudomonadati</taxon>
        <taxon>Planctomycetota</taxon>
        <taxon>Candidatus Brocadiia</taxon>
        <taxon>Candidatus Brocadiales</taxon>
        <taxon>Candidatus Scalinduaceae</taxon>
        <taxon>Candidatus Scalindua</taxon>
    </lineage>
</organism>
<dbReference type="Pfam" id="PF17886">
    <property type="entry name" value="ArsA_HSP20"/>
    <property type="match status" value="1"/>
</dbReference>
<keyword evidence="4" id="KW-0059">Arsenical resistance</keyword>
<evidence type="ECO:0000256" key="4">
    <source>
        <dbReference type="ARBA" id="ARBA00022849"/>
    </source>
</evidence>
<evidence type="ECO:0000256" key="8">
    <source>
        <dbReference type="ARBA" id="ARBA00066752"/>
    </source>
</evidence>
<dbReference type="InterPro" id="IPR008978">
    <property type="entry name" value="HSP20-like_chaperone"/>
</dbReference>
<dbReference type="InterPro" id="IPR040612">
    <property type="entry name" value="ArsA_HSP20-like"/>
</dbReference>